<dbReference type="PANTHER" id="PTHR43214:SF43">
    <property type="entry name" value="TWO-COMPONENT RESPONSE REGULATOR"/>
    <property type="match status" value="1"/>
</dbReference>
<dbReference type="InterPro" id="IPR016032">
    <property type="entry name" value="Sig_transdc_resp-reg_C-effctor"/>
</dbReference>
<dbReference type="Pfam" id="PF00196">
    <property type="entry name" value="GerE"/>
    <property type="match status" value="1"/>
</dbReference>
<gene>
    <name evidence="5" type="ORF">GCM10016234_33670</name>
</gene>
<feature type="domain" description="Response regulatory" evidence="4">
    <location>
        <begin position="1"/>
        <end position="57"/>
    </location>
</feature>
<dbReference type="InterPro" id="IPR011006">
    <property type="entry name" value="CheY-like_superfamily"/>
</dbReference>
<evidence type="ECO:0008006" key="7">
    <source>
        <dbReference type="Google" id="ProtNLM"/>
    </source>
</evidence>
<dbReference type="GO" id="GO:0000160">
    <property type="term" value="P:phosphorelay signal transduction system"/>
    <property type="evidence" value="ECO:0007669"/>
    <property type="project" value="InterPro"/>
</dbReference>
<comment type="caution">
    <text evidence="2">Lacks conserved residue(s) required for the propagation of feature annotation.</text>
</comment>
<evidence type="ECO:0000256" key="1">
    <source>
        <dbReference type="ARBA" id="ARBA00023125"/>
    </source>
</evidence>
<dbReference type="SMART" id="SM00421">
    <property type="entry name" value="HTH_LUXR"/>
    <property type="match status" value="1"/>
</dbReference>
<dbReference type="PROSITE" id="PS00622">
    <property type="entry name" value="HTH_LUXR_1"/>
    <property type="match status" value="1"/>
</dbReference>
<dbReference type="SUPFAM" id="SSF46894">
    <property type="entry name" value="C-terminal effector domain of the bipartite response regulators"/>
    <property type="match status" value="1"/>
</dbReference>
<dbReference type="PRINTS" id="PR00038">
    <property type="entry name" value="HTHLUXR"/>
</dbReference>
<dbReference type="PROSITE" id="PS50110">
    <property type="entry name" value="RESPONSE_REGULATORY"/>
    <property type="match status" value="1"/>
</dbReference>
<protein>
    <recommendedName>
        <fullName evidence="7">DNA-binding response regulator</fullName>
    </recommendedName>
</protein>
<dbReference type="Proteomes" id="UP000630142">
    <property type="component" value="Unassembled WGS sequence"/>
</dbReference>
<evidence type="ECO:0000259" key="4">
    <source>
        <dbReference type="PROSITE" id="PS50110"/>
    </source>
</evidence>
<dbReference type="GO" id="GO:0006355">
    <property type="term" value="P:regulation of DNA-templated transcription"/>
    <property type="evidence" value="ECO:0007669"/>
    <property type="project" value="InterPro"/>
</dbReference>
<keyword evidence="6" id="KW-1185">Reference proteome</keyword>
<evidence type="ECO:0000259" key="3">
    <source>
        <dbReference type="PROSITE" id="PS50043"/>
    </source>
</evidence>
<dbReference type="CDD" id="cd06170">
    <property type="entry name" value="LuxR_C_like"/>
    <property type="match status" value="1"/>
</dbReference>
<dbReference type="InterPro" id="IPR000792">
    <property type="entry name" value="Tscrpt_reg_LuxR_C"/>
</dbReference>
<accession>A0A8J3DWY5</accession>
<dbReference type="InterPro" id="IPR039420">
    <property type="entry name" value="WalR-like"/>
</dbReference>
<dbReference type="PANTHER" id="PTHR43214">
    <property type="entry name" value="TWO-COMPONENT RESPONSE REGULATOR"/>
    <property type="match status" value="1"/>
</dbReference>
<dbReference type="PROSITE" id="PS50043">
    <property type="entry name" value="HTH_LUXR_2"/>
    <property type="match status" value="1"/>
</dbReference>
<dbReference type="SUPFAM" id="SSF52172">
    <property type="entry name" value="CheY-like"/>
    <property type="match status" value="1"/>
</dbReference>
<reference evidence="5" key="2">
    <citation type="submission" date="2020-09" db="EMBL/GenBank/DDBJ databases">
        <authorList>
            <person name="Sun Q."/>
            <person name="Kim S."/>
        </authorList>
    </citation>
    <scope>NUCLEOTIDE SEQUENCE</scope>
    <source>
        <strain evidence="5">KCTC 42249</strain>
    </source>
</reference>
<dbReference type="AlphaFoldDB" id="A0A8J3DWY5"/>
<keyword evidence="1" id="KW-0238">DNA-binding</keyword>
<evidence type="ECO:0000313" key="5">
    <source>
        <dbReference type="EMBL" id="GHD20827.1"/>
    </source>
</evidence>
<reference evidence="5" key="1">
    <citation type="journal article" date="2014" name="Int. J. Syst. Evol. Microbiol.">
        <title>Complete genome sequence of Corynebacterium casei LMG S-19264T (=DSM 44701T), isolated from a smear-ripened cheese.</title>
        <authorList>
            <consortium name="US DOE Joint Genome Institute (JGI-PGF)"/>
            <person name="Walter F."/>
            <person name="Albersmeier A."/>
            <person name="Kalinowski J."/>
            <person name="Ruckert C."/>
        </authorList>
    </citation>
    <scope>NUCLEOTIDE SEQUENCE</scope>
    <source>
        <strain evidence="5">KCTC 42249</strain>
    </source>
</reference>
<feature type="domain" description="HTH luxR-type" evidence="3">
    <location>
        <begin position="83"/>
        <end position="148"/>
    </location>
</feature>
<dbReference type="GO" id="GO:0003677">
    <property type="term" value="F:DNA binding"/>
    <property type="evidence" value="ECO:0007669"/>
    <property type="project" value="UniProtKB-KW"/>
</dbReference>
<evidence type="ECO:0000256" key="2">
    <source>
        <dbReference type="PROSITE-ProRule" id="PRU00169"/>
    </source>
</evidence>
<dbReference type="EMBL" id="BMZQ01000003">
    <property type="protein sequence ID" value="GHD20827.1"/>
    <property type="molecule type" value="Genomic_DNA"/>
</dbReference>
<dbReference type="Gene3D" id="3.40.50.2300">
    <property type="match status" value="1"/>
</dbReference>
<evidence type="ECO:0000313" key="6">
    <source>
        <dbReference type="Proteomes" id="UP000630142"/>
    </source>
</evidence>
<proteinExistence type="predicted"/>
<name>A0A8J3DWY5_9HYPH</name>
<organism evidence="5 6">
    <name type="scientific">Tianweitania populi</name>
    <dbReference type="NCBI Taxonomy" id="1607949"/>
    <lineage>
        <taxon>Bacteria</taxon>
        <taxon>Pseudomonadati</taxon>
        <taxon>Pseudomonadota</taxon>
        <taxon>Alphaproteobacteria</taxon>
        <taxon>Hyphomicrobiales</taxon>
        <taxon>Phyllobacteriaceae</taxon>
        <taxon>Tianweitania</taxon>
    </lineage>
</organism>
<dbReference type="InterPro" id="IPR001789">
    <property type="entry name" value="Sig_transdc_resp-reg_receiver"/>
</dbReference>
<comment type="caution">
    <text evidence="5">The sequence shown here is derived from an EMBL/GenBank/DDBJ whole genome shotgun (WGS) entry which is preliminary data.</text>
</comment>
<sequence>MEMVQDLCRIAAKTRILVYSSHSEWTFARRALQAGAKGYVAKSEGLERVATALGMIARNQIYVSEDVRSRLTERGESEASMSVKPNIDALSNRELQILRLVGNGTSSREIADALGLSIKTVATYCERLKVKFKLGAMRDLQALAREHVEGNS</sequence>